<dbReference type="AlphaFoldDB" id="A0AAW4PVZ8"/>
<organism evidence="11 12">
    <name type="scientific">Haloarcula rubra</name>
    <dbReference type="NCBI Taxonomy" id="2487747"/>
    <lineage>
        <taxon>Archaea</taxon>
        <taxon>Methanobacteriati</taxon>
        <taxon>Methanobacteriota</taxon>
        <taxon>Stenosarchaea group</taxon>
        <taxon>Halobacteria</taxon>
        <taxon>Halobacteriales</taxon>
        <taxon>Haloarculaceae</taxon>
        <taxon>Haloarcula</taxon>
    </lineage>
</organism>
<feature type="transmembrane region" description="Helical" evidence="8">
    <location>
        <begin position="197"/>
        <end position="214"/>
    </location>
</feature>
<dbReference type="InterPro" id="IPR002524">
    <property type="entry name" value="Cation_efflux"/>
</dbReference>
<dbReference type="PANTHER" id="PTHR45755">
    <property type="match status" value="1"/>
</dbReference>
<dbReference type="Pfam" id="PF01545">
    <property type="entry name" value="Cation_efflux"/>
    <property type="match status" value="1"/>
</dbReference>
<proteinExistence type="predicted"/>
<accession>A0AAW4PVZ8</accession>
<evidence type="ECO:0000256" key="8">
    <source>
        <dbReference type="SAM" id="Phobius"/>
    </source>
</evidence>
<dbReference type="SUPFAM" id="SSF161111">
    <property type="entry name" value="Cation efflux protein transmembrane domain-like"/>
    <property type="match status" value="1"/>
</dbReference>
<dbReference type="InterPro" id="IPR027469">
    <property type="entry name" value="Cation_efflux_TMD_sf"/>
</dbReference>
<dbReference type="NCBIfam" id="TIGR01297">
    <property type="entry name" value="CDF"/>
    <property type="match status" value="1"/>
</dbReference>
<name>A0AAW4PVZ8_9EURY</name>
<dbReference type="Gene3D" id="1.20.1510.10">
    <property type="entry name" value="Cation efflux protein transmembrane domain"/>
    <property type="match status" value="1"/>
</dbReference>
<comment type="subcellular location">
    <subcellularLocation>
        <location evidence="1">Membrane</location>
        <topology evidence="1">Multi-pass membrane protein</topology>
    </subcellularLocation>
</comment>
<dbReference type="GO" id="GO:0016020">
    <property type="term" value="C:membrane"/>
    <property type="evidence" value="ECO:0007669"/>
    <property type="project" value="UniProtKB-SubCell"/>
</dbReference>
<gene>
    <name evidence="11" type="ORF">EGH21_17355</name>
</gene>
<feature type="transmembrane region" description="Helical" evidence="8">
    <location>
        <begin position="61"/>
        <end position="80"/>
    </location>
</feature>
<evidence type="ECO:0000259" key="9">
    <source>
        <dbReference type="Pfam" id="PF01545"/>
    </source>
</evidence>
<dbReference type="GO" id="GO:0006882">
    <property type="term" value="P:intracellular zinc ion homeostasis"/>
    <property type="evidence" value="ECO:0007669"/>
    <property type="project" value="InterPro"/>
</dbReference>
<keyword evidence="12" id="KW-1185">Reference proteome</keyword>
<reference evidence="11 12" key="1">
    <citation type="submission" date="2021-06" db="EMBL/GenBank/DDBJ databases">
        <title>Halomicroarcula sp. a new haloarchaeum isolated from saline soil.</title>
        <authorList>
            <person name="Duran-Viseras A."/>
            <person name="Sanchez-Porro C."/>
            <person name="Ventosa A."/>
        </authorList>
    </citation>
    <scope>NUCLEOTIDE SEQUENCE [LARGE SCALE GENOMIC DNA]</scope>
    <source>
        <strain evidence="11 12">F13</strain>
    </source>
</reference>
<dbReference type="RefSeq" id="WP_220619733.1">
    <property type="nucleotide sequence ID" value="NZ_RKLR01000008.1"/>
</dbReference>
<dbReference type="GO" id="GO:0005385">
    <property type="term" value="F:zinc ion transmembrane transporter activity"/>
    <property type="evidence" value="ECO:0007669"/>
    <property type="project" value="InterPro"/>
</dbReference>
<comment type="caution">
    <text evidence="11">The sequence shown here is derived from an EMBL/GenBank/DDBJ whole genome shotgun (WGS) entry which is preliminary data.</text>
</comment>
<dbReference type="InterPro" id="IPR045316">
    <property type="entry name" value="Msc2-like"/>
</dbReference>
<evidence type="ECO:0000256" key="5">
    <source>
        <dbReference type="ARBA" id="ARBA00023065"/>
    </source>
</evidence>
<keyword evidence="4 8" id="KW-1133">Transmembrane helix</keyword>
<evidence type="ECO:0000256" key="3">
    <source>
        <dbReference type="ARBA" id="ARBA00022692"/>
    </source>
</evidence>
<keyword evidence="6 8" id="KW-0472">Membrane</keyword>
<dbReference type="InterPro" id="IPR027470">
    <property type="entry name" value="Cation_efflux_CTD"/>
</dbReference>
<feature type="transmembrane region" description="Helical" evidence="8">
    <location>
        <begin position="31"/>
        <end position="55"/>
    </location>
</feature>
<feature type="domain" description="Cation efflux protein transmembrane" evidence="9">
    <location>
        <begin position="35"/>
        <end position="217"/>
    </location>
</feature>
<keyword evidence="5" id="KW-0406">Ion transport</keyword>
<feature type="domain" description="Cation efflux protein cytoplasmic" evidence="10">
    <location>
        <begin position="230"/>
        <end position="287"/>
    </location>
</feature>
<dbReference type="Pfam" id="PF16916">
    <property type="entry name" value="ZT_dimer"/>
    <property type="match status" value="1"/>
</dbReference>
<dbReference type="Proteomes" id="UP001430377">
    <property type="component" value="Unassembled WGS sequence"/>
</dbReference>
<protein>
    <submittedName>
        <fullName evidence="11">Cation diffusion facilitator family transporter</fullName>
    </submittedName>
</protein>
<evidence type="ECO:0000256" key="4">
    <source>
        <dbReference type="ARBA" id="ARBA00022989"/>
    </source>
</evidence>
<feature type="transmembrane region" description="Helical" evidence="8">
    <location>
        <begin position="100"/>
        <end position="118"/>
    </location>
</feature>
<evidence type="ECO:0000256" key="2">
    <source>
        <dbReference type="ARBA" id="ARBA00022448"/>
    </source>
</evidence>
<keyword evidence="2" id="KW-0813">Transport</keyword>
<dbReference type="EMBL" id="RKLR01000008">
    <property type="protein sequence ID" value="MBX0324796.1"/>
    <property type="molecule type" value="Genomic_DNA"/>
</dbReference>
<feature type="region of interest" description="Disordered" evidence="7">
    <location>
        <begin position="1"/>
        <end position="24"/>
    </location>
</feature>
<evidence type="ECO:0000256" key="1">
    <source>
        <dbReference type="ARBA" id="ARBA00004141"/>
    </source>
</evidence>
<dbReference type="InterPro" id="IPR058533">
    <property type="entry name" value="Cation_efflux_TM"/>
</dbReference>
<evidence type="ECO:0000313" key="12">
    <source>
        <dbReference type="Proteomes" id="UP001430377"/>
    </source>
</evidence>
<feature type="transmembrane region" description="Helical" evidence="8">
    <location>
        <begin position="130"/>
        <end position="153"/>
    </location>
</feature>
<evidence type="ECO:0000313" key="11">
    <source>
        <dbReference type="EMBL" id="MBX0324796.1"/>
    </source>
</evidence>
<feature type="compositionally biased region" description="Basic and acidic residues" evidence="7">
    <location>
        <begin position="1"/>
        <end position="21"/>
    </location>
</feature>
<evidence type="ECO:0000256" key="7">
    <source>
        <dbReference type="SAM" id="MobiDB-lite"/>
    </source>
</evidence>
<feature type="transmembrane region" description="Helical" evidence="8">
    <location>
        <begin position="165"/>
        <end position="185"/>
    </location>
</feature>
<sequence length="311" mass="33244">MRDETIAMEHDHATENGHEHSVSGGDSISKLGAVAGINLVGFVAELAGGLLFGSVALLSDALHMLFDALAYVMAFAAAAVADRYDRSPEWSYGLHRLEPLAAFLNGALLIPMVIYIVYESYQRFLNPIDIGTGPTLAIAVAGLVINLVSVYVVQGGEMNLNERGAFYHLLGDAGGSVAVIVSVVAIDLTGLRVIDPVVAILIAGIVLWSAGKLLRGSGIIFLHKGPISGEEVETAVLRIDGVEAIEDLHTWQICSELTIATLHLRTAVETLAAADRIRREVHEALADIGVNHATIEFLHSEHDDRLDAHTH</sequence>
<evidence type="ECO:0000256" key="6">
    <source>
        <dbReference type="ARBA" id="ARBA00023136"/>
    </source>
</evidence>
<dbReference type="PANTHER" id="PTHR45755:SF4">
    <property type="entry name" value="ZINC TRANSPORTER 7"/>
    <property type="match status" value="1"/>
</dbReference>
<keyword evidence="3 8" id="KW-0812">Transmembrane</keyword>
<evidence type="ECO:0000259" key="10">
    <source>
        <dbReference type="Pfam" id="PF16916"/>
    </source>
</evidence>